<keyword evidence="4" id="KW-1133">Transmembrane helix</keyword>
<protein>
    <submittedName>
        <fullName evidence="6 7">Uncharacterized protein</fullName>
    </submittedName>
</protein>
<dbReference type="Pfam" id="PF13424">
    <property type="entry name" value="TPR_12"/>
    <property type="match status" value="1"/>
</dbReference>
<evidence type="ECO:0000313" key="5">
    <source>
        <dbReference type="Proteomes" id="UP000887569"/>
    </source>
</evidence>
<feature type="transmembrane region" description="Helical" evidence="4">
    <location>
        <begin position="207"/>
        <end position="227"/>
    </location>
</feature>
<reference evidence="6 7" key="1">
    <citation type="submission" date="2022-11" db="UniProtKB">
        <authorList>
            <consortium name="WormBaseParasite"/>
        </authorList>
    </citation>
    <scope>IDENTIFICATION</scope>
</reference>
<proteinExistence type="predicted"/>
<dbReference type="Pfam" id="PF13414">
    <property type="entry name" value="TPR_11"/>
    <property type="match status" value="1"/>
</dbReference>
<dbReference type="WBParaSite" id="PgR022X_g104_t04">
    <property type="protein sequence ID" value="PgR022X_g104_t04"/>
    <property type="gene ID" value="PgR022X_g104"/>
</dbReference>
<evidence type="ECO:0000256" key="3">
    <source>
        <dbReference type="PROSITE-ProRule" id="PRU00339"/>
    </source>
</evidence>
<evidence type="ECO:0000313" key="8">
    <source>
        <dbReference type="WBParaSite" id="PgR022X_g104_t05"/>
    </source>
</evidence>
<dbReference type="SUPFAM" id="SSF48452">
    <property type="entry name" value="TPR-like"/>
    <property type="match status" value="2"/>
</dbReference>
<evidence type="ECO:0000256" key="1">
    <source>
        <dbReference type="ARBA" id="ARBA00022737"/>
    </source>
</evidence>
<evidence type="ECO:0000256" key="2">
    <source>
        <dbReference type="ARBA" id="ARBA00022803"/>
    </source>
</evidence>
<feature type="repeat" description="TPR" evidence="3">
    <location>
        <begin position="140"/>
        <end position="173"/>
    </location>
</feature>
<evidence type="ECO:0000313" key="7">
    <source>
        <dbReference type="WBParaSite" id="PgR022X_g104_t02"/>
    </source>
</evidence>
<dbReference type="InterPro" id="IPR019734">
    <property type="entry name" value="TPR_rpt"/>
</dbReference>
<feature type="repeat" description="TPR" evidence="3">
    <location>
        <begin position="80"/>
        <end position="113"/>
    </location>
</feature>
<dbReference type="WBParaSite" id="PgR022X_g104_t03">
    <property type="protein sequence ID" value="PgR022X_g104_t03"/>
    <property type="gene ID" value="PgR022X_g104"/>
</dbReference>
<keyword evidence="5" id="KW-1185">Reference proteome</keyword>
<dbReference type="Proteomes" id="UP000887569">
    <property type="component" value="Unplaced"/>
</dbReference>
<dbReference type="Pfam" id="PF00515">
    <property type="entry name" value="TPR_1"/>
    <property type="match status" value="1"/>
</dbReference>
<dbReference type="WBParaSite" id="PgR022X_g104_t05">
    <property type="protein sequence ID" value="PgR022X_g104_t05"/>
    <property type="gene ID" value="PgR022X_g104"/>
</dbReference>
<sequence length="239" mass="28042">MANEALKEKELGNTAYKRKDFEAAISHYDKAIELDPTNITFYSNKAAVLFEQQKYEECIELCKKAVDVGREQRAEYTLIAKALTRIGNAYLKLDQLKDAITWFDKSLSEHRDPELVKKKKQLEKDLAEKERLAYINPEIADKEKTLGNELFKRGNYPSAMKHYNEAIKRDPENAILYSNRAACYTKLMEFQRALEDCEMCIKKDPTFSLFLFLSFYFLAYYCEIVYLKLLHFSLQILEF</sequence>
<dbReference type="InterPro" id="IPR011990">
    <property type="entry name" value="TPR-like_helical_dom_sf"/>
</dbReference>
<dbReference type="WBParaSite" id="PgR022X_g104_t01">
    <property type="protein sequence ID" value="PgR022X_g104_t01"/>
    <property type="gene ID" value="PgR022X_g104"/>
</dbReference>
<dbReference type="WBParaSite" id="PgR022X_g104_t06">
    <property type="protein sequence ID" value="PgR022X_g104_t06"/>
    <property type="gene ID" value="PgR022X_g104"/>
</dbReference>
<dbReference type="FunFam" id="1.25.40.10:FF:000010">
    <property type="entry name" value="Stress-induced phosphoprotein 1"/>
    <property type="match status" value="1"/>
</dbReference>
<dbReference type="WBParaSite" id="PgR022X_g104_t02">
    <property type="protein sequence ID" value="PgR022X_g104_t02"/>
    <property type="gene ID" value="PgR022X_g104"/>
</dbReference>
<keyword evidence="4" id="KW-0472">Membrane</keyword>
<evidence type="ECO:0000256" key="4">
    <source>
        <dbReference type="SAM" id="Phobius"/>
    </source>
</evidence>
<keyword evidence="1" id="KW-0677">Repeat</keyword>
<dbReference type="PROSITE" id="PS50005">
    <property type="entry name" value="TPR"/>
    <property type="match status" value="3"/>
</dbReference>
<name>A0A915B128_PARUN</name>
<dbReference type="SMART" id="SM00028">
    <property type="entry name" value="TPR"/>
    <property type="match status" value="5"/>
</dbReference>
<dbReference type="PANTHER" id="PTHR22904:SF523">
    <property type="entry name" value="STRESS-INDUCED-PHOSPHOPROTEIN 1"/>
    <property type="match status" value="1"/>
</dbReference>
<accession>A0A915B128</accession>
<evidence type="ECO:0000313" key="6">
    <source>
        <dbReference type="WBParaSite" id="PgR022X_g104_t01"/>
    </source>
</evidence>
<organism evidence="5 8">
    <name type="scientific">Parascaris univalens</name>
    <name type="common">Nematode worm</name>
    <dbReference type="NCBI Taxonomy" id="6257"/>
    <lineage>
        <taxon>Eukaryota</taxon>
        <taxon>Metazoa</taxon>
        <taxon>Ecdysozoa</taxon>
        <taxon>Nematoda</taxon>
        <taxon>Chromadorea</taxon>
        <taxon>Rhabditida</taxon>
        <taxon>Spirurina</taxon>
        <taxon>Ascaridomorpha</taxon>
        <taxon>Ascaridoidea</taxon>
        <taxon>Ascarididae</taxon>
        <taxon>Parascaris</taxon>
    </lineage>
</organism>
<dbReference type="Gene3D" id="1.25.40.10">
    <property type="entry name" value="Tetratricopeptide repeat domain"/>
    <property type="match status" value="2"/>
</dbReference>
<keyword evidence="4" id="KW-0812">Transmembrane</keyword>
<dbReference type="PANTHER" id="PTHR22904">
    <property type="entry name" value="TPR REPEAT CONTAINING PROTEIN"/>
    <property type="match status" value="1"/>
</dbReference>
<feature type="repeat" description="TPR" evidence="3">
    <location>
        <begin position="5"/>
        <end position="38"/>
    </location>
</feature>
<dbReference type="AlphaFoldDB" id="A0A915B128"/>
<dbReference type="GO" id="GO:0051879">
    <property type="term" value="F:Hsp90 protein binding"/>
    <property type="evidence" value="ECO:0007669"/>
    <property type="project" value="TreeGrafter"/>
</dbReference>
<keyword evidence="2 3" id="KW-0802">TPR repeat</keyword>